<dbReference type="EMBL" id="SUMG01000001">
    <property type="protein sequence ID" value="NBG87071.1"/>
    <property type="molecule type" value="Genomic_DNA"/>
</dbReference>
<evidence type="ECO:0000313" key="2">
    <source>
        <dbReference type="EMBL" id="NBG87071.1"/>
    </source>
</evidence>
<dbReference type="AlphaFoldDB" id="A0AA44BE36"/>
<name>A0AA44BE36_9CLOT</name>
<dbReference type="PIRSF" id="PIRSF021320">
    <property type="entry name" value="DUF984"/>
    <property type="match status" value="1"/>
</dbReference>
<sequence length="161" mass="18747">MEKEEYLQQRINEFWEGFLSKTGRSEDTKYIEVFHFELSEKWANELLRLVLIGQKKATASSLFSFELSGEPIPKVGDLSIVTNWEGDPKCVIETTAVTILPFSEVTYDIAKREGEDQTLESWQKGHIKYYKKEGEIIGYEFNEDLPIVFEDFKVVYQVKDS</sequence>
<gene>
    <name evidence="2" type="ORF">ISALK_01020</name>
</gene>
<dbReference type="InterPro" id="IPR009326">
    <property type="entry name" value="DUF984"/>
</dbReference>
<keyword evidence="3" id="KW-1185">Reference proteome</keyword>
<dbReference type="PANTHER" id="PTHR39203">
    <property type="entry name" value="CYTOPLASMIC PROTEIN-RELATED"/>
    <property type="match status" value="1"/>
</dbReference>
<dbReference type="InterPro" id="IPR007374">
    <property type="entry name" value="ASCH_domain"/>
</dbReference>
<dbReference type="Proteomes" id="UP000449710">
    <property type="component" value="Unassembled WGS sequence"/>
</dbReference>
<accession>A0AA44BE36</accession>
<evidence type="ECO:0000313" key="3">
    <source>
        <dbReference type="Proteomes" id="UP000449710"/>
    </source>
</evidence>
<organism evidence="2 3">
    <name type="scientific">Isachenkonia alkalipeptolytica</name>
    <dbReference type="NCBI Taxonomy" id="2565777"/>
    <lineage>
        <taxon>Bacteria</taxon>
        <taxon>Bacillati</taxon>
        <taxon>Bacillota</taxon>
        <taxon>Clostridia</taxon>
        <taxon>Eubacteriales</taxon>
        <taxon>Clostridiaceae</taxon>
        <taxon>Isachenkonia</taxon>
    </lineage>
</organism>
<dbReference type="PANTHER" id="PTHR39203:SF1">
    <property type="entry name" value="CYTOPLASMIC PROTEIN"/>
    <property type="match status" value="1"/>
</dbReference>
<proteinExistence type="predicted"/>
<comment type="caution">
    <text evidence="2">The sequence shown here is derived from an EMBL/GenBank/DDBJ whole genome shotgun (WGS) entry which is preliminary data.</text>
</comment>
<reference evidence="2 3" key="1">
    <citation type="submission" date="2019-04" db="EMBL/GenBank/DDBJ databases">
        <title>Isachenkonia alkalipeptolytica gen. nov. sp. nov. a new anaerobic, alkiliphilic organothrophic bacterium capable to reduce synthesized ferrihydrite isolated from a soda lake.</title>
        <authorList>
            <person name="Toshchakov S.V."/>
            <person name="Zavarzina D.G."/>
            <person name="Zhilina T.N."/>
            <person name="Kostrikina N.A."/>
            <person name="Kublanov I.V."/>
        </authorList>
    </citation>
    <scope>NUCLEOTIDE SEQUENCE [LARGE SCALE GENOMIC DNA]</scope>
    <source>
        <strain evidence="2 3">Z-1701</strain>
    </source>
</reference>
<dbReference type="InterPro" id="IPR015947">
    <property type="entry name" value="PUA-like_sf"/>
</dbReference>
<dbReference type="RefSeq" id="WP_160718375.1">
    <property type="nucleotide sequence ID" value="NZ_SUMG01000001.1"/>
</dbReference>
<dbReference type="CDD" id="cd06553">
    <property type="entry name" value="ASCH_Ef3133_like"/>
    <property type="match status" value="1"/>
</dbReference>
<protein>
    <submittedName>
        <fullName evidence="2">ASCH domain-containing protein</fullName>
    </submittedName>
</protein>
<dbReference type="SMART" id="SM01022">
    <property type="entry name" value="ASCH"/>
    <property type="match status" value="1"/>
</dbReference>
<dbReference type="SUPFAM" id="SSF88697">
    <property type="entry name" value="PUA domain-like"/>
    <property type="match status" value="1"/>
</dbReference>
<dbReference type="Pfam" id="PF04266">
    <property type="entry name" value="ASCH"/>
    <property type="match status" value="1"/>
</dbReference>
<dbReference type="Gene3D" id="3.10.400.10">
    <property type="entry name" value="Sulfate adenylyltransferase"/>
    <property type="match status" value="1"/>
</dbReference>
<evidence type="ECO:0000259" key="1">
    <source>
        <dbReference type="SMART" id="SM01022"/>
    </source>
</evidence>
<feature type="domain" description="ASCH" evidence="1">
    <location>
        <begin position="31"/>
        <end position="156"/>
    </location>
</feature>